<protein>
    <submittedName>
        <fullName evidence="2">Uncharacterized protein</fullName>
    </submittedName>
</protein>
<keyword evidence="3" id="KW-1185">Reference proteome</keyword>
<dbReference type="AlphaFoldDB" id="A0AAV3PC32"/>
<evidence type="ECO:0000313" key="2">
    <source>
        <dbReference type="EMBL" id="GAA0149184.1"/>
    </source>
</evidence>
<dbReference type="EMBL" id="BAABME010001362">
    <property type="protein sequence ID" value="GAA0149184.1"/>
    <property type="molecule type" value="Genomic_DNA"/>
</dbReference>
<dbReference type="InterPro" id="IPR008581">
    <property type="entry name" value="DUF863_pln"/>
</dbReference>
<gene>
    <name evidence="2" type="ORF">LIER_08426</name>
</gene>
<feature type="compositionally biased region" description="Basic residues" evidence="1">
    <location>
        <begin position="847"/>
        <end position="861"/>
    </location>
</feature>
<dbReference type="Pfam" id="PF05904">
    <property type="entry name" value="DUF863"/>
    <property type="match status" value="1"/>
</dbReference>
<organism evidence="2 3">
    <name type="scientific">Lithospermum erythrorhizon</name>
    <name type="common">Purple gromwell</name>
    <name type="synonym">Lithospermum officinale var. erythrorhizon</name>
    <dbReference type="NCBI Taxonomy" id="34254"/>
    <lineage>
        <taxon>Eukaryota</taxon>
        <taxon>Viridiplantae</taxon>
        <taxon>Streptophyta</taxon>
        <taxon>Embryophyta</taxon>
        <taxon>Tracheophyta</taxon>
        <taxon>Spermatophyta</taxon>
        <taxon>Magnoliopsida</taxon>
        <taxon>eudicotyledons</taxon>
        <taxon>Gunneridae</taxon>
        <taxon>Pentapetalae</taxon>
        <taxon>asterids</taxon>
        <taxon>lamiids</taxon>
        <taxon>Boraginales</taxon>
        <taxon>Boraginaceae</taxon>
        <taxon>Boraginoideae</taxon>
        <taxon>Lithospermeae</taxon>
        <taxon>Lithospermum</taxon>
    </lineage>
</organism>
<dbReference type="PANTHER" id="PTHR33167">
    <property type="entry name" value="TRANSCRIPTION FACTOR, PUTATIVE (DUF863)-RELATED"/>
    <property type="match status" value="1"/>
</dbReference>
<evidence type="ECO:0000256" key="1">
    <source>
        <dbReference type="SAM" id="MobiDB-lite"/>
    </source>
</evidence>
<reference evidence="2 3" key="1">
    <citation type="submission" date="2024-01" db="EMBL/GenBank/DDBJ databases">
        <title>The complete chloroplast genome sequence of Lithospermum erythrorhizon: insights into the phylogenetic relationship among Boraginaceae species and the maternal lineages of purple gromwells.</title>
        <authorList>
            <person name="Okada T."/>
            <person name="Watanabe K."/>
        </authorList>
    </citation>
    <scope>NUCLEOTIDE SEQUENCE [LARGE SCALE GENOMIC DNA]</scope>
</reference>
<sequence length="904" mass="100992">MGTQIQSETYFLRHCSKNLSRNISTGRWLSYQDGKLPENIQHENLSSPWQGLMDKYSGTNKAKARDAILEHEVTFRHQVRELHRLYRRQRELMNEIQDNRLYKLQKDLSQPVISLAHTSLGTEYAKRTWDGSHFLSSDCMLGRLDFLSTRSGQSPSTVLKRKGSESFDPFGGMYLLKPVDLDIAGGALMNKEETIVEGKSFGLVGNGVGCKDRTKEPVHERASNSFFNNVVKYHISAGDSESNVRPKGRNYLGNLNEPFQFHSGSSSGKSSCRLSCHADELEKRNLTDNVSSGFFLSKEKSQNPMPAMNGRIFLNRSPPDFDGYGKELKSHGFKFSTDLSLHLELKTESRKKRKIFGVEIAEEVDESTLLSSGSNDSYPKSDGGERDTSPFLFRRALAGSLSKNASLPQGSHGATTPELSWLKLGSCLQNLEFVGGMDARDALKTSVSKSDLFQQSSLCVHPQLNPGFRDGGTASLDISKGKNAFTSLPELFEFQDSSNCWKSVNSTELDRKFLKLDSEITNMSESVSQHFFKITERTHIPSKKSNLEIATTKDAEDKKDDHVIEKRVGFPSTEGISKADAMDLLTDAFSKKGPTQLSANLNVPDNSLGNFISGLHNQIDLNLSIDEAEAPSAAILPLTTVKIIGPEIDLEVPALIESEVEHGGSRSLDKSEEPHQFKIKEAAEALVVISSTLINDVASYATCHRENTSNCLHWLADVICSFTNGEDFVIREISQTIDGCDKEAGPKGMDYFEFMTLQLKDLKEETYCYSLSDTEPQKDEETDIFAPKRRSGRGHGRRGRQQKDFQKVLPDLVSLAKQEVVEDLHTLEELFRSTGKTWKSSHSPRINAKKVRQGMKSRKSIHKPEADPARLPSKHKQTGGELQIRGKGFTGWGKRTRRLPRERC</sequence>
<dbReference type="PANTHER" id="PTHR33167:SF63">
    <property type="entry name" value="MYB-CC TYPE TRANSCRIPTION FACTOR LHEQLE-CONTAINING DOMAIN-CONTAINING PROTEIN"/>
    <property type="match status" value="1"/>
</dbReference>
<feature type="region of interest" description="Disordered" evidence="1">
    <location>
        <begin position="837"/>
        <end position="904"/>
    </location>
</feature>
<name>A0AAV3PC32_LITER</name>
<dbReference type="Proteomes" id="UP001454036">
    <property type="component" value="Unassembled WGS sequence"/>
</dbReference>
<proteinExistence type="predicted"/>
<accession>A0AAV3PC32</accession>
<evidence type="ECO:0000313" key="3">
    <source>
        <dbReference type="Proteomes" id="UP001454036"/>
    </source>
</evidence>
<comment type="caution">
    <text evidence="2">The sequence shown here is derived from an EMBL/GenBank/DDBJ whole genome shotgun (WGS) entry which is preliminary data.</text>
</comment>